<reference evidence="1" key="1">
    <citation type="journal article" date="2020" name="Nature">
        <title>Giant virus diversity and host interactions through global metagenomics.</title>
        <authorList>
            <person name="Schulz F."/>
            <person name="Roux S."/>
            <person name="Paez-Espino D."/>
            <person name="Jungbluth S."/>
            <person name="Walsh D.A."/>
            <person name="Denef V.J."/>
            <person name="McMahon K.D."/>
            <person name="Konstantinidis K.T."/>
            <person name="Eloe-Fadrosh E.A."/>
            <person name="Kyrpides N.C."/>
            <person name="Woyke T."/>
        </authorList>
    </citation>
    <scope>NUCLEOTIDE SEQUENCE</scope>
    <source>
        <strain evidence="1">GVMAG-M-3300021425-30</strain>
    </source>
</reference>
<accession>A0A6C0CP33</accession>
<sequence length="299" mass="34202">MLHNLAQNAQKKHKIFRCEKCDYSTCHSGMWNRHLKTKKHNATEMLHNATTNGTKSTKGTKIWECDCGKTYKHHSSFYRHQNKCTYINGNEENQIITKNEDTDMNTILTVMKELVLQNKTLTEALKAEKENAKLSIAGNNNNMNMNSNNTNFNIQLFLNEDCKNATSIQDFAKQLKITMADLSLLKDNEPKAITSIITKNLKDYTVTDRPVHHHEKKWYIKDKEEGWANDDGSTLVKHAKTGVSQKAGPIFVENNPDWLQNQKKGEAYAETVAVAMKDVSDRNTNKILKNVKIECKVID</sequence>
<proteinExistence type="predicted"/>
<dbReference type="AlphaFoldDB" id="A0A6C0CP33"/>
<evidence type="ECO:0000313" key="1">
    <source>
        <dbReference type="EMBL" id="QHT06231.1"/>
    </source>
</evidence>
<dbReference type="EMBL" id="MN739467">
    <property type="protein sequence ID" value="QHT06231.1"/>
    <property type="molecule type" value="Genomic_DNA"/>
</dbReference>
<name>A0A6C0CP33_9ZZZZ</name>
<organism evidence="1">
    <name type="scientific">viral metagenome</name>
    <dbReference type="NCBI Taxonomy" id="1070528"/>
    <lineage>
        <taxon>unclassified sequences</taxon>
        <taxon>metagenomes</taxon>
        <taxon>organismal metagenomes</taxon>
    </lineage>
</organism>
<evidence type="ECO:0008006" key="2">
    <source>
        <dbReference type="Google" id="ProtNLM"/>
    </source>
</evidence>
<protein>
    <recommendedName>
        <fullName evidence="2">C2H2-type domain-containing protein</fullName>
    </recommendedName>
</protein>